<evidence type="ECO:0000256" key="2">
    <source>
        <dbReference type="ARBA" id="ARBA00006849"/>
    </source>
</evidence>
<dbReference type="InterPro" id="IPR000674">
    <property type="entry name" value="Ald_Oxase/Xan_DH_a/b"/>
</dbReference>
<keyword evidence="4 18" id="KW-0500">Molybdenum</keyword>
<dbReference type="SMART" id="SM01008">
    <property type="entry name" value="Ald_Xan_dh_C"/>
    <property type="match status" value="1"/>
</dbReference>
<reference evidence="21 22" key="1">
    <citation type="submission" date="2019-06" db="EMBL/GenBank/DDBJ databases">
        <title>A chromosomal-level reference genome of Carpinus fangiana (Coryloideae, Betulaceae).</title>
        <authorList>
            <person name="Yang X."/>
            <person name="Wang Z."/>
            <person name="Zhang L."/>
            <person name="Hao G."/>
            <person name="Liu J."/>
            <person name="Yang Y."/>
        </authorList>
    </citation>
    <scope>NUCLEOTIDE SEQUENCE [LARGE SCALE GENOMIC DNA]</scope>
    <source>
        <strain evidence="21">Cfa_2016G</strain>
        <tissue evidence="21">Leaf</tissue>
    </source>
</reference>
<evidence type="ECO:0000256" key="12">
    <source>
        <dbReference type="ARBA" id="ARBA00023027"/>
    </source>
</evidence>
<dbReference type="Pfam" id="PF01315">
    <property type="entry name" value="Ald_Xan_dh_C"/>
    <property type="match status" value="1"/>
</dbReference>
<dbReference type="InterPro" id="IPR008274">
    <property type="entry name" value="AldOxase/xan_DH_MoCoBD1"/>
</dbReference>
<dbReference type="Pfam" id="PF20256">
    <property type="entry name" value="MoCoBD_2"/>
    <property type="match status" value="1"/>
</dbReference>
<feature type="binding site" evidence="17">
    <location>
        <position position="906"/>
    </location>
    <ligand>
        <name>substrate</name>
    </ligand>
</feature>
<feature type="binding site" evidence="17">
    <location>
        <position position="940"/>
    </location>
    <ligand>
        <name>substrate</name>
    </ligand>
</feature>
<dbReference type="InterPro" id="IPR036683">
    <property type="entry name" value="CO_DH_flav_C_dom_sf"/>
</dbReference>
<dbReference type="InterPro" id="IPR002346">
    <property type="entry name" value="Mopterin_DH_FAD-bd"/>
</dbReference>
<feature type="binding site" evidence="18">
    <location>
        <position position="119"/>
    </location>
    <ligand>
        <name>[2Fe-2S] cluster</name>
        <dbReference type="ChEBI" id="CHEBI:190135"/>
        <label>2</label>
    </ligand>
</feature>
<comment type="cofactor">
    <cofactor evidence="18">
        <name>[2Fe-2S] cluster</name>
        <dbReference type="ChEBI" id="CHEBI:190135"/>
    </cofactor>
    <text evidence="18">Binds 2 [2Fe-2S] clusters.</text>
</comment>
<keyword evidence="22" id="KW-1185">Reference proteome</keyword>
<feature type="binding site" evidence="18">
    <location>
        <position position="1105"/>
    </location>
    <ligand>
        <name>Mo-molybdopterin</name>
        <dbReference type="ChEBI" id="CHEBI:71302"/>
    </ligand>
    <ligandPart>
        <name>Mo</name>
        <dbReference type="ChEBI" id="CHEBI:28685"/>
    </ligandPart>
</feature>
<dbReference type="SUPFAM" id="SSF54665">
    <property type="entry name" value="CO dehydrogenase molybdoprotein N-domain-like"/>
    <property type="match status" value="1"/>
</dbReference>
<comment type="subunit">
    <text evidence="3">Homodimer.</text>
</comment>
<keyword evidence="8 17" id="KW-0274">FAD</keyword>
<dbReference type="PANTHER" id="PTHR45444:SF3">
    <property type="entry name" value="XANTHINE DEHYDROGENASE"/>
    <property type="match status" value="1"/>
</dbReference>
<feature type="binding site" evidence="17">
    <location>
        <position position="430"/>
    </location>
    <ligand>
        <name>FAD</name>
        <dbReference type="ChEBI" id="CHEBI:57692"/>
    </ligand>
</feature>
<keyword evidence="12" id="KW-0520">NAD</keyword>
<dbReference type="GO" id="GO:0004854">
    <property type="term" value="F:xanthine dehydrogenase activity"/>
    <property type="evidence" value="ECO:0007669"/>
    <property type="project" value="UniProtKB-EC"/>
</dbReference>
<dbReference type="InterPro" id="IPR046867">
    <property type="entry name" value="AldOxase/xan_DH_MoCoBD2"/>
</dbReference>
<dbReference type="PROSITE" id="PS51085">
    <property type="entry name" value="2FE2S_FER_2"/>
    <property type="match status" value="1"/>
</dbReference>
<evidence type="ECO:0000256" key="15">
    <source>
        <dbReference type="ARBA" id="ARBA00049517"/>
    </source>
</evidence>
<dbReference type="InterPro" id="IPR036884">
    <property type="entry name" value="2Fe-2S-bd_dom_sf"/>
</dbReference>
<feature type="binding site" evidence="17">
    <location>
        <position position="363"/>
    </location>
    <ligand>
        <name>FAD</name>
        <dbReference type="ChEBI" id="CHEBI:57692"/>
    </ligand>
</feature>
<comment type="cofactor">
    <cofactor evidence="1 17">
        <name>FAD</name>
        <dbReference type="ChEBI" id="CHEBI:57692"/>
    </cofactor>
</comment>
<dbReference type="SMART" id="SM01092">
    <property type="entry name" value="CO_deh_flav_C"/>
    <property type="match status" value="1"/>
</dbReference>
<feature type="binding site" evidence="18">
    <location>
        <position position="76"/>
    </location>
    <ligand>
        <name>[2Fe-2S] cluster</name>
        <dbReference type="ChEBI" id="CHEBI:190135"/>
        <label>1</label>
    </ligand>
</feature>
<feature type="binding site" evidence="18">
    <location>
        <position position="154"/>
    </location>
    <ligand>
        <name>[2Fe-2S] cluster</name>
        <dbReference type="ChEBI" id="CHEBI:190135"/>
        <label>2</label>
    </ligand>
</feature>
<dbReference type="InterPro" id="IPR036856">
    <property type="entry name" value="Ald_Oxase/Xan_DH_a/b_sf"/>
</dbReference>
<feature type="domain" description="2Fe-2S ferredoxin-type" evidence="19">
    <location>
        <begin position="16"/>
        <end position="94"/>
    </location>
</feature>
<feature type="binding site" evidence="18">
    <location>
        <position position="116"/>
    </location>
    <ligand>
        <name>[2Fe-2S] cluster</name>
        <dbReference type="ChEBI" id="CHEBI:190135"/>
        <label>2</label>
    </ligand>
</feature>
<feature type="binding site" evidence="18">
    <location>
        <position position="59"/>
    </location>
    <ligand>
        <name>[2Fe-2S] cluster</name>
        <dbReference type="ChEBI" id="CHEBI:190135"/>
        <label>1</label>
    </ligand>
</feature>
<dbReference type="Pfam" id="PF03450">
    <property type="entry name" value="CO_deh_flav_C"/>
    <property type="match status" value="1"/>
</dbReference>
<dbReference type="Gene3D" id="3.30.365.10">
    <property type="entry name" value="Aldehyde oxidase/xanthine dehydrogenase, molybdopterin binding domain"/>
    <property type="match status" value="4"/>
</dbReference>
<dbReference type="FunFam" id="1.10.150.120:FF:000012">
    <property type="entry name" value="Xanthine dehydrogenase 2"/>
    <property type="match status" value="1"/>
</dbReference>
<evidence type="ECO:0000313" key="22">
    <source>
        <dbReference type="Proteomes" id="UP000327013"/>
    </source>
</evidence>
<evidence type="ECO:0000256" key="4">
    <source>
        <dbReference type="ARBA" id="ARBA00022505"/>
    </source>
</evidence>
<evidence type="ECO:0000256" key="17">
    <source>
        <dbReference type="PIRSR" id="PIRSR000127-2"/>
    </source>
</evidence>
<dbReference type="FunFam" id="3.30.365.10:FF:000001">
    <property type="entry name" value="Xanthine dehydrogenase oxidase"/>
    <property type="match status" value="1"/>
</dbReference>
<sequence length="1358" mass="149692">MGSLKGKEDELEHVVQEAILYVNGVRRTLPDGLAHMTLLEYLRDIGLTGTKLGCGEGGCGACTVMLSFRHYAVNACLAPLYSVEGMHVITVEGVGTHKRGLHPIQESLAQSHGSQCGFCTPGFIMSMYALLRSCQTPPSEEQIEECLAGNLCRCTGYRPIVDAFRIFAKTNDVLYSDMSLLNLQGGDSVCPSTGKPCSCRSKSLSGTDSTKQSMPCNDRYEPVSYSETDGSRYTEKELIFPPELLLRKLTYLNLSGFGGLKWYRPLRLQQVLELKAKYRDAKLLVGNTEVGIEMRLKRMQYQVLISIMHVPELNVLSVKDNGLEIGSAVRLSELLNVFRKVVKERDADETSSCKAFIEQLKWFAGTQIKNVASVGGNICTASPISDLNPLWMAAGAKFRIIDCRGNIRTVLAENFFMGYRKVDMASDEILLSVFLPWTRPFEYVKEFKQAHRRDDDIAIVNAGMRVYLAEKCEGWVVSDASIDYGGVAPLSLSAVKTKEFLIGKYWNQELLKGALKILLKDIFLKEDAPGGMVEFRKSLILSFFFKFFLWVSHQINGKKSIENVQFSHLSAIQSFHRPPVIGSQDYEVRKHGTAVGSPEVHLSSRLQVTGEAVYTDDTPLPPNGLHAALVLSRKPHARILSIDDSGAMASPGFAGIFLAKDVPGGNDIGAVVHDEELFATEFVTCVGHVIGVVVADTHENAKLSARKIHIEYEELPAILSIEDAINAKSFHPNTERCLRKGNVDLCFKSSQCHRIIEGEVQVGGQEHFYLEPHSSLIWTTDGGNEVHMISSTQAPQKHQKYVSHVLGLPMSKVVCKTKRIGGGFGGKETRSAFVAAAASVPSYLLNRPVKLTLDRDIDMMITGQRHSFLGKYKVGFTNEGKVLALDLEIYNNAGNSLDLSLAVLERAMFLSDNVYEIPNVRIIGRVCFTNIPSNTAFRGFGGPQGMLITEHWIQRIAVELEKSPEEIREINFQGEGSILHYGQQLKHCTLAPLWNELKLSCDFLNARSEVNQFNANNRWRKRGIAMVPTKFGISFTAKFMNQAGALVHVYTDGTVLVTHGGVEMGQGLHTKVAQIAASAFNIPLSSVFISETSTDKVPNSSPTAASASSDMYGYAVLDACEQIKARMEPISTQNNFSSFAELANACYMERIDLSAHGFYITPEIGFDWSTGQGDPFKYFTYGAAFAEVEIDTLTGDFHTRAANIFLDLGYSLNPAIDVGQIEGAFIQGVGWVALEELKWGDAAHKWIPPGCLYTCGPGSYKIPSMNDVPFKFNVALLKGHPNVKAIHSSKAVGEPPFFLASAVFFAIKDAIMAARSEVGSNDWFPLDNPATPERIRMACLDEFITPLISSDFHPKLSV</sequence>
<evidence type="ECO:0000256" key="11">
    <source>
        <dbReference type="ARBA" id="ARBA00023014"/>
    </source>
</evidence>
<keyword evidence="7 18" id="KW-0479">Metal-binding</keyword>
<dbReference type="Gene3D" id="3.30.43.10">
    <property type="entry name" value="Uridine Diphospho-n-acetylenolpyruvylglucosamine Reductase, domain 2"/>
    <property type="match status" value="1"/>
</dbReference>
<keyword evidence="9" id="KW-0560">Oxidoreductase</keyword>
<feature type="binding site" evidence="17">
    <location>
        <position position="828"/>
    </location>
    <ligand>
        <name>substrate</name>
    </ligand>
</feature>
<dbReference type="SUPFAM" id="SSF54292">
    <property type="entry name" value="2Fe-2S ferredoxin-like"/>
    <property type="match status" value="1"/>
</dbReference>
<feature type="binding site" evidence="18">
    <location>
        <position position="152"/>
    </location>
    <ligand>
        <name>[2Fe-2S] cluster</name>
        <dbReference type="ChEBI" id="CHEBI:190135"/>
        <label>2</label>
    </ligand>
</feature>
<accession>A0A660KT61</accession>
<keyword evidence="6 18" id="KW-0001">2Fe-2S</keyword>
<evidence type="ECO:0000256" key="9">
    <source>
        <dbReference type="ARBA" id="ARBA00023002"/>
    </source>
</evidence>
<dbReference type="PROSITE" id="PS00197">
    <property type="entry name" value="2FE2S_FER_1"/>
    <property type="match status" value="1"/>
</dbReference>
<dbReference type="SUPFAM" id="SSF56176">
    <property type="entry name" value="FAD-binding/transporter-associated domain-like"/>
    <property type="match status" value="1"/>
</dbReference>
<keyword evidence="10 18" id="KW-0408">Iron</keyword>
<dbReference type="SUPFAM" id="SSF56003">
    <property type="entry name" value="Molybdenum cofactor-binding domain"/>
    <property type="match status" value="1"/>
</dbReference>
<dbReference type="InterPro" id="IPR016167">
    <property type="entry name" value="FAD-bd_PCMH_sub1"/>
</dbReference>
<dbReference type="InterPro" id="IPR036010">
    <property type="entry name" value="2Fe-2S_ferredoxin-like_sf"/>
</dbReference>
<feature type="active site" description="Proton acceptor" evidence="16">
    <location>
        <position position="1294"/>
    </location>
</feature>
<feature type="binding site" evidence="18">
    <location>
        <position position="54"/>
    </location>
    <ligand>
        <name>[2Fe-2S] cluster</name>
        <dbReference type="ChEBI" id="CHEBI:190135"/>
        <label>1</label>
    </ligand>
</feature>
<dbReference type="InterPro" id="IPR036318">
    <property type="entry name" value="FAD-bd_PCMH-like_sf"/>
</dbReference>
<organism evidence="21 22">
    <name type="scientific">Carpinus fangiana</name>
    <dbReference type="NCBI Taxonomy" id="176857"/>
    <lineage>
        <taxon>Eukaryota</taxon>
        <taxon>Viridiplantae</taxon>
        <taxon>Streptophyta</taxon>
        <taxon>Embryophyta</taxon>
        <taxon>Tracheophyta</taxon>
        <taxon>Spermatophyta</taxon>
        <taxon>Magnoliopsida</taxon>
        <taxon>eudicotyledons</taxon>
        <taxon>Gunneridae</taxon>
        <taxon>Pentapetalae</taxon>
        <taxon>rosids</taxon>
        <taxon>fabids</taxon>
        <taxon>Fagales</taxon>
        <taxon>Betulaceae</taxon>
        <taxon>Carpinus</taxon>
    </lineage>
</organism>
<evidence type="ECO:0000259" key="20">
    <source>
        <dbReference type="PROSITE" id="PS51387"/>
    </source>
</evidence>
<feature type="binding site" evidence="17">
    <location>
        <position position="448"/>
    </location>
    <ligand>
        <name>FAD</name>
        <dbReference type="ChEBI" id="CHEBI:57692"/>
    </ligand>
</feature>
<evidence type="ECO:0000256" key="7">
    <source>
        <dbReference type="ARBA" id="ARBA00022723"/>
    </source>
</evidence>
<dbReference type="PIRSF" id="PIRSF000127">
    <property type="entry name" value="Xanthine_DH"/>
    <property type="match status" value="1"/>
</dbReference>
<feature type="binding site" evidence="18">
    <location>
        <position position="62"/>
    </location>
    <ligand>
        <name>[2Fe-2S] cluster</name>
        <dbReference type="ChEBI" id="CHEBI:190135"/>
        <label>1</label>
    </ligand>
</feature>
<gene>
    <name evidence="21" type="ORF">FH972_009756</name>
</gene>
<feature type="binding site" evidence="17">
    <location>
        <position position="386"/>
    </location>
    <ligand>
        <name>FAD</name>
        <dbReference type="ChEBI" id="CHEBI:57692"/>
    </ligand>
</feature>
<dbReference type="Pfam" id="PF00111">
    <property type="entry name" value="Fer2"/>
    <property type="match status" value="1"/>
</dbReference>
<dbReference type="PROSITE" id="PS51387">
    <property type="entry name" value="FAD_PCMH"/>
    <property type="match status" value="1"/>
</dbReference>
<dbReference type="SUPFAM" id="SSF55447">
    <property type="entry name" value="CO dehydrogenase flavoprotein C-terminal domain-like"/>
    <property type="match status" value="1"/>
</dbReference>
<comment type="cofactor">
    <cofactor evidence="18">
        <name>Mo-molybdopterin</name>
        <dbReference type="ChEBI" id="CHEBI:71302"/>
    </cofactor>
    <text evidence="18">Binds 1 Mo-molybdopterin (Mo-MPT) cofactor per subunit.</text>
</comment>
<dbReference type="InterPro" id="IPR001041">
    <property type="entry name" value="2Fe-2S_ferredoxin-type"/>
</dbReference>
<dbReference type="OrthoDB" id="8300278at2759"/>
<dbReference type="SUPFAM" id="SSF47741">
    <property type="entry name" value="CO dehydrogenase ISP C-domain like"/>
    <property type="match status" value="1"/>
</dbReference>
<comment type="catalytic activity">
    <reaction evidence="15">
        <text>hypoxanthine + NAD(+) + H2O = xanthine + NADH + H(+)</text>
        <dbReference type="Rhea" id="RHEA:24670"/>
        <dbReference type="ChEBI" id="CHEBI:15377"/>
        <dbReference type="ChEBI" id="CHEBI:15378"/>
        <dbReference type="ChEBI" id="CHEBI:17368"/>
        <dbReference type="ChEBI" id="CHEBI:17712"/>
        <dbReference type="ChEBI" id="CHEBI:57540"/>
        <dbReference type="ChEBI" id="CHEBI:57945"/>
        <dbReference type="EC" id="1.17.1.4"/>
    </reaction>
</comment>
<evidence type="ECO:0000256" key="8">
    <source>
        <dbReference type="ARBA" id="ARBA00022827"/>
    </source>
</evidence>
<evidence type="ECO:0000313" key="21">
    <source>
        <dbReference type="EMBL" id="KAE8037136.1"/>
    </source>
</evidence>
<keyword evidence="5" id="KW-0285">Flavoprotein</keyword>
<comment type="similarity">
    <text evidence="2">Belongs to the xanthine dehydrogenase family.</text>
</comment>
<dbReference type="InterPro" id="IPR037165">
    <property type="entry name" value="AldOxase/xan_DH_Mopterin-bd_sf"/>
</dbReference>
<evidence type="ECO:0000256" key="5">
    <source>
        <dbReference type="ARBA" id="ARBA00022630"/>
    </source>
</evidence>
<feature type="binding site" evidence="18">
    <location>
        <position position="824"/>
    </location>
    <ligand>
        <name>Mo-molybdopterin</name>
        <dbReference type="ChEBI" id="CHEBI:71302"/>
    </ligand>
    <ligandPart>
        <name>Mo</name>
        <dbReference type="ChEBI" id="CHEBI:28685"/>
    </ligandPart>
</feature>
<name>A0A660KT61_9ROSI</name>
<evidence type="ECO:0000256" key="6">
    <source>
        <dbReference type="ARBA" id="ARBA00022714"/>
    </source>
</evidence>
<dbReference type="EMBL" id="CM017324">
    <property type="protein sequence ID" value="KAE8037136.1"/>
    <property type="molecule type" value="Genomic_DNA"/>
</dbReference>
<dbReference type="InterPro" id="IPR016208">
    <property type="entry name" value="Ald_Oxase/xanthine_DH-like"/>
</dbReference>
<feature type="binding site" evidence="17">
    <location>
        <begin position="373"/>
        <end position="377"/>
    </location>
    <ligand>
        <name>FAD</name>
        <dbReference type="ChEBI" id="CHEBI:57692"/>
    </ligand>
</feature>
<evidence type="ECO:0000256" key="14">
    <source>
        <dbReference type="ARBA" id="ARBA00049017"/>
    </source>
</evidence>
<feature type="binding site" evidence="18">
    <location>
        <position position="938"/>
    </location>
    <ligand>
        <name>Mo-molybdopterin</name>
        <dbReference type="ChEBI" id="CHEBI:71302"/>
    </ligand>
    <ligandPart>
        <name>Mo</name>
        <dbReference type="ChEBI" id="CHEBI:28685"/>
    </ligandPart>
</feature>
<dbReference type="Gene3D" id="3.30.465.10">
    <property type="match status" value="1"/>
</dbReference>
<dbReference type="FunFam" id="3.30.390.50:FF:000001">
    <property type="entry name" value="Xanthine dehydrogenase oxidase"/>
    <property type="match status" value="1"/>
</dbReference>
<dbReference type="InterPro" id="IPR002888">
    <property type="entry name" value="2Fe-2S-bd"/>
</dbReference>
<dbReference type="InterPro" id="IPR012675">
    <property type="entry name" value="Beta-grasp_dom_sf"/>
</dbReference>
<evidence type="ECO:0000256" key="16">
    <source>
        <dbReference type="PIRSR" id="PIRSR000127-1"/>
    </source>
</evidence>
<dbReference type="InterPro" id="IPR005107">
    <property type="entry name" value="CO_DH_flav_C"/>
</dbReference>
<feature type="binding site" evidence="18">
    <location>
        <position position="793"/>
    </location>
    <ligand>
        <name>Mo-molybdopterin</name>
        <dbReference type="ChEBI" id="CHEBI:71302"/>
    </ligand>
    <ligandPart>
        <name>Mo</name>
        <dbReference type="ChEBI" id="CHEBI:28685"/>
    </ligandPart>
</feature>
<dbReference type="GO" id="GO:0071949">
    <property type="term" value="F:FAD binding"/>
    <property type="evidence" value="ECO:0007669"/>
    <property type="project" value="InterPro"/>
</dbReference>
<dbReference type="InterPro" id="IPR016169">
    <property type="entry name" value="FAD-bd_PCMH_sub2"/>
</dbReference>
<proteinExistence type="inferred from homology"/>
<evidence type="ECO:0000256" key="13">
    <source>
        <dbReference type="ARBA" id="ARBA00034078"/>
    </source>
</evidence>
<dbReference type="Gene3D" id="3.90.1170.50">
    <property type="entry name" value="Aldehyde oxidase/xanthine dehydrogenase, a/b hammerhead"/>
    <property type="match status" value="1"/>
</dbReference>
<dbReference type="Pfam" id="PF00941">
    <property type="entry name" value="FAD_binding_5"/>
    <property type="match status" value="1"/>
</dbReference>
<dbReference type="Pfam" id="PF01799">
    <property type="entry name" value="Fer2_2"/>
    <property type="match status" value="1"/>
</dbReference>
<dbReference type="Pfam" id="PF02738">
    <property type="entry name" value="MoCoBD_1"/>
    <property type="match status" value="1"/>
</dbReference>
<comment type="cofactor">
    <cofactor evidence="13">
        <name>[2Fe-2S] cluster</name>
        <dbReference type="ChEBI" id="CHEBI:190135"/>
    </cofactor>
</comment>
<dbReference type="FunFam" id="3.30.465.10:FF:000004">
    <property type="entry name" value="Xanthine dehydrogenase/oxidase"/>
    <property type="match status" value="1"/>
</dbReference>
<dbReference type="FunFam" id="3.30.365.10:FF:000003">
    <property type="entry name" value="Aldehyde oxidase 1"/>
    <property type="match status" value="1"/>
</dbReference>
<dbReference type="GO" id="GO:0005506">
    <property type="term" value="F:iron ion binding"/>
    <property type="evidence" value="ECO:0007669"/>
    <property type="project" value="InterPro"/>
</dbReference>
<dbReference type="FunFam" id="3.30.365.10:FF:000004">
    <property type="entry name" value="Xanthine dehydrogenase oxidase"/>
    <property type="match status" value="1"/>
</dbReference>
<keyword evidence="11 18" id="KW-0411">Iron-sulfur</keyword>
<protein>
    <recommendedName>
        <fullName evidence="23">Xanthine dehydrogenase</fullName>
    </recommendedName>
</protein>
<dbReference type="FunFam" id="3.30.43.10:FF:000001">
    <property type="entry name" value="Xanthine dehydrogenase/oxidase"/>
    <property type="match status" value="1"/>
</dbReference>
<dbReference type="Proteomes" id="UP000327013">
    <property type="component" value="Chromosome 4"/>
</dbReference>
<comment type="catalytic activity">
    <reaction evidence="14">
        <text>xanthine + NAD(+) + H2O = urate + NADH + H(+)</text>
        <dbReference type="Rhea" id="RHEA:16669"/>
        <dbReference type="ChEBI" id="CHEBI:15377"/>
        <dbReference type="ChEBI" id="CHEBI:15378"/>
        <dbReference type="ChEBI" id="CHEBI:17712"/>
        <dbReference type="ChEBI" id="CHEBI:17775"/>
        <dbReference type="ChEBI" id="CHEBI:57540"/>
        <dbReference type="ChEBI" id="CHEBI:57945"/>
        <dbReference type="EC" id="1.17.1.4"/>
    </reaction>
</comment>
<evidence type="ECO:0000259" key="19">
    <source>
        <dbReference type="PROSITE" id="PS51085"/>
    </source>
</evidence>
<evidence type="ECO:0000256" key="1">
    <source>
        <dbReference type="ARBA" id="ARBA00001974"/>
    </source>
</evidence>
<feature type="domain" description="FAD-binding PCMH-type" evidence="20">
    <location>
        <begin position="255"/>
        <end position="440"/>
    </location>
</feature>
<feature type="binding site" evidence="17">
    <location>
        <begin position="283"/>
        <end position="290"/>
    </location>
    <ligand>
        <name>FAD</name>
        <dbReference type="ChEBI" id="CHEBI:57692"/>
    </ligand>
</feature>
<evidence type="ECO:0000256" key="3">
    <source>
        <dbReference type="ARBA" id="ARBA00011738"/>
    </source>
</evidence>
<dbReference type="PANTHER" id="PTHR45444">
    <property type="entry name" value="XANTHINE DEHYDROGENASE"/>
    <property type="match status" value="1"/>
</dbReference>
<dbReference type="Gene3D" id="3.10.20.30">
    <property type="match status" value="1"/>
</dbReference>
<dbReference type="Gene3D" id="3.30.390.50">
    <property type="entry name" value="CO dehydrogenase flavoprotein, C-terminal domain"/>
    <property type="match status" value="1"/>
</dbReference>
<evidence type="ECO:0000256" key="10">
    <source>
        <dbReference type="ARBA" id="ARBA00023004"/>
    </source>
</evidence>
<dbReference type="Gene3D" id="1.10.150.120">
    <property type="entry name" value="[2Fe-2S]-binding domain"/>
    <property type="match status" value="1"/>
</dbReference>
<dbReference type="GO" id="GO:0051537">
    <property type="term" value="F:2 iron, 2 sulfur cluster binding"/>
    <property type="evidence" value="ECO:0007669"/>
    <property type="project" value="UniProtKB-KW"/>
</dbReference>
<feature type="binding site" evidence="17">
    <location>
        <position position="1036"/>
    </location>
    <ligand>
        <name>substrate</name>
    </ligand>
</feature>
<dbReference type="InterPro" id="IPR006058">
    <property type="entry name" value="2Fe2S_fd_BS"/>
</dbReference>
<dbReference type="GO" id="GO:0046110">
    <property type="term" value="P:xanthine metabolic process"/>
    <property type="evidence" value="ECO:0007669"/>
    <property type="project" value="UniProtKB-ARBA"/>
</dbReference>
<evidence type="ECO:0000256" key="18">
    <source>
        <dbReference type="PIRSR" id="PIRSR000127-3"/>
    </source>
</evidence>
<evidence type="ECO:0008006" key="23">
    <source>
        <dbReference type="Google" id="ProtNLM"/>
    </source>
</evidence>
<dbReference type="InterPro" id="IPR016166">
    <property type="entry name" value="FAD-bd_PCMH"/>
</dbReference>
<dbReference type="FunFam" id="3.90.1170.50:FF:000001">
    <property type="entry name" value="Aldehyde oxidase 1"/>
    <property type="match status" value="1"/>
</dbReference>